<dbReference type="RefSeq" id="WP_094049202.1">
    <property type="nucleotide sequence ID" value="NZ_CP022535.1"/>
</dbReference>
<dbReference type="EMBL" id="CP022535">
    <property type="protein sequence ID" value="ASP28451.1"/>
    <property type="molecule type" value="Genomic_DNA"/>
</dbReference>
<dbReference type="PANTHER" id="PTHR46098:SF1">
    <property type="entry name" value="TRNA (CYTOSINE(38)-C(5))-METHYLTRANSFERASE"/>
    <property type="match status" value="1"/>
</dbReference>
<dbReference type="InterPro" id="IPR050750">
    <property type="entry name" value="C5-MTase"/>
</dbReference>
<dbReference type="NCBIfam" id="TIGR00675">
    <property type="entry name" value="dcm"/>
    <property type="match status" value="1"/>
</dbReference>
<dbReference type="REBASE" id="212494">
    <property type="entry name" value="M.ScoEC1ORF6790P"/>
</dbReference>
<dbReference type="InterPro" id="IPR029063">
    <property type="entry name" value="SAM-dependent_MTases_sf"/>
</dbReference>
<dbReference type="Proteomes" id="UP000203229">
    <property type="component" value="Chromosome"/>
</dbReference>
<keyword evidence="3 5" id="KW-0949">S-adenosyl-L-methionine</keyword>
<feature type="active site" evidence="5">
    <location>
        <position position="136"/>
    </location>
</feature>
<comment type="similarity">
    <text evidence="5 6">Belongs to the class I-like SAM-binding methyltransferase superfamily. C5-methyltransferase family.</text>
</comment>
<reference evidence="8 9" key="1">
    <citation type="submission" date="2017-07" db="EMBL/GenBank/DDBJ databases">
        <title>Complete genome sequence of Spiroplasma corruscae EC-1 (DSM 19793).</title>
        <authorList>
            <person name="Tsai Y.-M."/>
            <person name="Lo W.-S."/>
            <person name="Kuo C.-H."/>
        </authorList>
    </citation>
    <scope>NUCLEOTIDE SEQUENCE [LARGE SCALE GENOMIC DNA]</scope>
    <source>
        <strain evidence="8 9">EC-1</strain>
    </source>
</reference>
<dbReference type="GO" id="GO:0009307">
    <property type="term" value="P:DNA restriction-modification system"/>
    <property type="evidence" value="ECO:0007669"/>
    <property type="project" value="UniProtKB-KW"/>
</dbReference>
<accession>A0A222EQ11</accession>
<sequence>MKKLKVFEAFAGIGAQNKALSILNKKFNNFFKVVGTSEWDIWSNISYNAIHNNNNNGAKDINESDLDEYLLNFTHSNDGKTPVKSSFILNLPLEIKQLLYTSYRNSNNQGSILELKGEELVKNVGDIDILTYSFPCQDLSVAGSFHGSCNGMKKGSGTRSGLLWEIERILKELKIINKLPKYLLLENVKNMISSKHKTDYIEWINFLKSIGYNTQTYLLNSYDHGIPQKRERVYAISCLKSINNFSDTWTEKKRIIESNKIDNFNDIIKNIHTLEEVLKVDYSKKKYENEAIFATPNNTPSRVKMFEENPVLYTQEIWNYPIFIKNNIGFYNSTSEGLYLKSCRTITTKQDRHPNAGIIDLRGSSLSNINKKSKYRFLTPRETYLLMGFDESDFEKAQANNIKQAVLYRQSGNSITVNVLISIFKKIYDLEINNEGENNDK</sequence>
<evidence type="ECO:0000256" key="6">
    <source>
        <dbReference type="RuleBase" id="RU000416"/>
    </source>
</evidence>
<keyword evidence="1 5" id="KW-0489">Methyltransferase</keyword>
<proteinExistence type="inferred from homology"/>
<evidence type="ECO:0000256" key="7">
    <source>
        <dbReference type="RuleBase" id="RU000417"/>
    </source>
</evidence>
<evidence type="ECO:0000256" key="5">
    <source>
        <dbReference type="PROSITE-ProRule" id="PRU01016"/>
    </source>
</evidence>
<dbReference type="PRINTS" id="PR00105">
    <property type="entry name" value="C5METTRFRASE"/>
</dbReference>
<dbReference type="AlphaFoldDB" id="A0A222EQ11"/>
<gene>
    <name evidence="8" type="primary">dcm</name>
    <name evidence="8" type="ORF">SCORR_v1c06790</name>
</gene>
<evidence type="ECO:0000313" key="8">
    <source>
        <dbReference type="EMBL" id="ASP28451.1"/>
    </source>
</evidence>
<evidence type="ECO:0000313" key="9">
    <source>
        <dbReference type="Proteomes" id="UP000203229"/>
    </source>
</evidence>
<dbReference type="SUPFAM" id="SSF53335">
    <property type="entry name" value="S-adenosyl-L-methionine-dependent methyltransferases"/>
    <property type="match status" value="1"/>
</dbReference>
<dbReference type="InterPro" id="IPR018117">
    <property type="entry name" value="C5_DNA_meth_AS"/>
</dbReference>
<protein>
    <recommendedName>
        <fullName evidence="7">Cytosine-specific methyltransferase</fullName>
        <ecNumber evidence="7">2.1.1.37</ecNumber>
    </recommendedName>
</protein>
<evidence type="ECO:0000256" key="1">
    <source>
        <dbReference type="ARBA" id="ARBA00022603"/>
    </source>
</evidence>
<dbReference type="GO" id="GO:0003886">
    <property type="term" value="F:DNA (cytosine-5-)-methyltransferase activity"/>
    <property type="evidence" value="ECO:0007669"/>
    <property type="project" value="UniProtKB-EC"/>
</dbReference>
<dbReference type="PROSITE" id="PS00095">
    <property type="entry name" value="C5_MTASE_2"/>
    <property type="match status" value="1"/>
</dbReference>
<dbReference type="InterPro" id="IPR001525">
    <property type="entry name" value="C5_MeTfrase"/>
</dbReference>
<keyword evidence="4" id="KW-0680">Restriction system</keyword>
<dbReference type="Gene3D" id="3.90.120.10">
    <property type="entry name" value="DNA Methylase, subunit A, domain 2"/>
    <property type="match status" value="1"/>
</dbReference>
<evidence type="ECO:0000256" key="4">
    <source>
        <dbReference type="ARBA" id="ARBA00022747"/>
    </source>
</evidence>
<dbReference type="PANTHER" id="PTHR46098">
    <property type="entry name" value="TRNA (CYTOSINE(38)-C(5))-METHYLTRANSFERASE"/>
    <property type="match status" value="1"/>
</dbReference>
<evidence type="ECO:0000256" key="3">
    <source>
        <dbReference type="ARBA" id="ARBA00022691"/>
    </source>
</evidence>
<keyword evidence="2 5" id="KW-0808">Transferase</keyword>
<dbReference type="GO" id="GO:0032259">
    <property type="term" value="P:methylation"/>
    <property type="evidence" value="ECO:0007669"/>
    <property type="project" value="UniProtKB-KW"/>
</dbReference>
<comment type="catalytic activity">
    <reaction evidence="7">
        <text>a 2'-deoxycytidine in DNA + S-adenosyl-L-methionine = a 5-methyl-2'-deoxycytidine in DNA + S-adenosyl-L-homocysteine + H(+)</text>
        <dbReference type="Rhea" id="RHEA:13681"/>
        <dbReference type="Rhea" id="RHEA-COMP:11369"/>
        <dbReference type="Rhea" id="RHEA-COMP:11370"/>
        <dbReference type="ChEBI" id="CHEBI:15378"/>
        <dbReference type="ChEBI" id="CHEBI:57856"/>
        <dbReference type="ChEBI" id="CHEBI:59789"/>
        <dbReference type="ChEBI" id="CHEBI:85452"/>
        <dbReference type="ChEBI" id="CHEBI:85454"/>
        <dbReference type="EC" id="2.1.1.37"/>
    </reaction>
</comment>
<dbReference type="InterPro" id="IPR031303">
    <property type="entry name" value="C5_meth_CS"/>
</dbReference>
<name>A0A222EQ11_9MOLU</name>
<organism evidence="8 9">
    <name type="scientific">Spiroplasma corruscae</name>
    <dbReference type="NCBI Taxonomy" id="216934"/>
    <lineage>
        <taxon>Bacteria</taxon>
        <taxon>Bacillati</taxon>
        <taxon>Mycoplasmatota</taxon>
        <taxon>Mollicutes</taxon>
        <taxon>Entomoplasmatales</taxon>
        <taxon>Spiroplasmataceae</taxon>
        <taxon>Spiroplasma</taxon>
    </lineage>
</organism>
<dbReference type="Gene3D" id="3.40.50.150">
    <property type="entry name" value="Vaccinia Virus protein VP39"/>
    <property type="match status" value="1"/>
</dbReference>
<keyword evidence="9" id="KW-1185">Reference proteome</keyword>
<dbReference type="Pfam" id="PF00145">
    <property type="entry name" value="DNA_methylase"/>
    <property type="match status" value="1"/>
</dbReference>
<dbReference type="PROSITE" id="PS51679">
    <property type="entry name" value="SAM_MT_C5"/>
    <property type="match status" value="1"/>
</dbReference>
<dbReference type="OrthoDB" id="9813719at2"/>
<dbReference type="KEGG" id="scou:SCORR_v1c06790"/>
<evidence type="ECO:0000256" key="2">
    <source>
        <dbReference type="ARBA" id="ARBA00022679"/>
    </source>
</evidence>
<dbReference type="EC" id="2.1.1.37" evidence="7"/>
<dbReference type="PROSITE" id="PS00094">
    <property type="entry name" value="C5_MTASE_1"/>
    <property type="match status" value="1"/>
</dbReference>